<evidence type="ECO:0000313" key="6">
    <source>
        <dbReference type="EMBL" id="CAF4245241.1"/>
    </source>
</evidence>
<keyword evidence="7" id="KW-1185">Reference proteome</keyword>
<dbReference type="EMBL" id="CAJNOK010029638">
    <property type="protein sequence ID" value="CAF1450316.1"/>
    <property type="molecule type" value="Genomic_DNA"/>
</dbReference>
<reference evidence="3" key="1">
    <citation type="submission" date="2021-02" db="EMBL/GenBank/DDBJ databases">
        <authorList>
            <person name="Nowell W R."/>
        </authorList>
    </citation>
    <scope>NUCLEOTIDE SEQUENCE</scope>
</reference>
<dbReference type="GO" id="GO:0005739">
    <property type="term" value="C:mitochondrion"/>
    <property type="evidence" value="ECO:0007669"/>
    <property type="project" value="GOC"/>
</dbReference>
<evidence type="ECO:0000313" key="3">
    <source>
        <dbReference type="EMBL" id="CAF0940797.1"/>
    </source>
</evidence>
<accession>A0A814CJ62</accession>
<dbReference type="AlphaFoldDB" id="A0A814CJ62"/>
<feature type="compositionally biased region" description="Basic and acidic residues" evidence="1">
    <location>
        <begin position="90"/>
        <end position="99"/>
    </location>
</feature>
<sequence>MQDNLEGKKKLPRPDLRVPNPLLRTPETLTNLRSRILIIGTVLGLGIGIGVVFVYPYMNIEKFKRIQKTTRAELPPQETLQPAGLPVWRDPFDRKRTQG</sequence>
<feature type="transmembrane region" description="Helical" evidence="2">
    <location>
        <begin position="36"/>
        <end position="58"/>
    </location>
</feature>
<keyword evidence="2" id="KW-0472">Membrane</keyword>
<dbReference type="Proteomes" id="UP000663829">
    <property type="component" value="Unassembled WGS sequence"/>
</dbReference>
<evidence type="ECO:0000313" key="7">
    <source>
        <dbReference type="Proteomes" id="UP000663829"/>
    </source>
</evidence>
<dbReference type="GO" id="GO:0033617">
    <property type="term" value="P:mitochondrial respiratory chain complex IV assembly"/>
    <property type="evidence" value="ECO:0007669"/>
    <property type="project" value="InterPro"/>
</dbReference>
<evidence type="ECO:0000256" key="1">
    <source>
        <dbReference type="SAM" id="MobiDB-lite"/>
    </source>
</evidence>
<evidence type="ECO:0000256" key="2">
    <source>
        <dbReference type="SAM" id="Phobius"/>
    </source>
</evidence>
<dbReference type="Proteomes" id="UP000682733">
    <property type="component" value="Unassembled WGS sequence"/>
</dbReference>
<feature type="region of interest" description="Disordered" evidence="1">
    <location>
        <begin position="1"/>
        <end position="22"/>
    </location>
</feature>
<feature type="compositionally biased region" description="Basic and acidic residues" evidence="1">
    <location>
        <begin position="1"/>
        <end position="16"/>
    </location>
</feature>
<feature type="region of interest" description="Disordered" evidence="1">
    <location>
        <begin position="74"/>
        <end position="99"/>
    </location>
</feature>
<keyword evidence="2" id="KW-1133">Transmembrane helix</keyword>
<comment type="caution">
    <text evidence="3">The sequence shown here is derived from an EMBL/GenBank/DDBJ whole genome shotgun (WGS) entry which is preliminary data.</text>
</comment>
<dbReference type="OrthoDB" id="8755372at2759"/>
<dbReference type="EMBL" id="CAJNOQ010002134">
    <property type="protein sequence ID" value="CAF0940797.1"/>
    <property type="molecule type" value="Genomic_DNA"/>
</dbReference>
<keyword evidence="2" id="KW-0812">Transmembrane</keyword>
<dbReference type="Proteomes" id="UP000677228">
    <property type="component" value="Unassembled WGS sequence"/>
</dbReference>
<proteinExistence type="predicted"/>
<dbReference type="EMBL" id="CAJOBC010002134">
    <property type="protein sequence ID" value="CAF3717312.1"/>
    <property type="molecule type" value="Genomic_DNA"/>
</dbReference>
<dbReference type="EMBL" id="CAJOBA010051482">
    <property type="protein sequence ID" value="CAF4245241.1"/>
    <property type="molecule type" value="Genomic_DNA"/>
</dbReference>
<protein>
    <submittedName>
        <fullName evidence="3">Uncharacterized protein</fullName>
    </submittedName>
</protein>
<dbReference type="InterPro" id="IPR027917">
    <property type="entry name" value="MITRAC7/Phoenixin"/>
</dbReference>
<evidence type="ECO:0000313" key="5">
    <source>
        <dbReference type="EMBL" id="CAF3717312.1"/>
    </source>
</evidence>
<evidence type="ECO:0000313" key="4">
    <source>
        <dbReference type="EMBL" id="CAF1450316.1"/>
    </source>
</evidence>
<organism evidence="3 7">
    <name type="scientific">Didymodactylos carnosus</name>
    <dbReference type="NCBI Taxonomy" id="1234261"/>
    <lineage>
        <taxon>Eukaryota</taxon>
        <taxon>Metazoa</taxon>
        <taxon>Spiralia</taxon>
        <taxon>Gnathifera</taxon>
        <taxon>Rotifera</taxon>
        <taxon>Eurotatoria</taxon>
        <taxon>Bdelloidea</taxon>
        <taxon>Philodinida</taxon>
        <taxon>Philodinidae</taxon>
        <taxon>Didymodactylos</taxon>
    </lineage>
</organism>
<name>A0A814CJ62_9BILA</name>
<dbReference type="GO" id="GO:0016020">
    <property type="term" value="C:membrane"/>
    <property type="evidence" value="ECO:0007669"/>
    <property type="project" value="InterPro"/>
</dbReference>
<gene>
    <name evidence="3" type="ORF">GPM918_LOCUS10698</name>
    <name evidence="4" type="ORF">OVA965_LOCUS34805</name>
    <name evidence="5" type="ORF">SRO942_LOCUS10699</name>
    <name evidence="6" type="ORF">TMI583_LOCUS35752</name>
</gene>
<dbReference type="Pfam" id="PF15061">
    <property type="entry name" value="MITRAC7_Phoenixin"/>
    <property type="match status" value="1"/>
</dbReference>
<dbReference type="Proteomes" id="UP000681722">
    <property type="component" value="Unassembled WGS sequence"/>
</dbReference>